<dbReference type="PANTHER" id="PTHR10146:SF14">
    <property type="entry name" value="PYRIDOXAL PHOSPHATE HOMEOSTASIS PROTEIN"/>
    <property type="match status" value="1"/>
</dbReference>
<comment type="caution">
    <text evidence="6">The sequence shown here is derived from an EMBL/GenBank/DDBJ whole genome shotgun (WGS) entry which is preliminary data.</text>
</comment>
<dbReference type="Proteomes" id="UP000541421">
    <property type="component" value="Unassembled WGS sequence"/>
</dbReference>
<evidence type="ECO:0000256" key="1">
    <source>
        <dbReference type="ARBA" id="ARBA00022898"/>
    </source>
</evidence>
<gene>
    <name evidence="6" type="ORF">HKX40_00900</name>
</gene>
<sequence length="231" mass="25421">MLAENFKNIQEKLALACQKVGRDPASVSLLPVSKTFPPEVIAEAAALGYRRFGENKAQEMKQKAEVLHDLHLSWVIIGHLQTNKAKEVAKYADEIQSLDRIDLAVALDKRLQKEGRAIDALIQIKSSTEETKTGMLAEEVPAFLQSLKTFDTLRIKGFMTIAENSPDPEVVRCCFRGVSQLAEKMRQQTGMALPVLSMGMSGDFELAIAEGATEVRIGSAIFGARHYSVTT</sequence>
<evidence type="ECO:0000259" key="5">
    <source>
        <dbReference type="Pfam" id="PF01168"/>
    </source>
</evidence>
<dbReference type="SUPFAM" id="SSF51419">
    <property type="entry name" value="PLP-binding barrel"/>
    <property type="match status" value="1"/>
</dbReference>
<evidence type="ECO:0000313" key="7">
    <source>
        <dbReference type="Proteomes" id="UP000541421"/>
    </source>
</evidence>
<dbReference type="CDD" id="cd00635">
    <property type="entry name" value="PLPDE_III_YBL036c_like"/>
    <property type="match status" value="1"/>
</dbReference>
<keyword evidence="1 2" id="KW-0663">Pyridoxal phosphate</keyword>
<comment type="function">
    <text evidence="2">Pyridoxal 5'-phosphate (PLP)-binding protein, which is involved in PLP homeostasis.</text>
</comment>
<reference evidence="6 7" key="1">
    <citation type="submission" date="2020-05" db="EMBL/GenBank/DDBJ databases">
        <authorList>
            <person name="Niu N."/>
        </authorList>
    </citation>
    <scope>NUCLEOTIDE SEQUENCE [LARGE SCALE GENOMIC DNA]</scope>
    <source>
        <strain evidence="6 7">LMG10982</strain>
    </source>
</reference>
<protein>
    <recommendedName>
        <fullName evidence="2">Pyridoxal phosphate homeostasis protein</fullName>
        <shortName evidence="2">PLP homeostasis protein</shortName>
    </recommendedName>
</protein>
<dbReference type="FunFam" id="3.20.20.10:FF:000018">
    <property type="entry name" value="Pyridoxal phosphate homeostasis protein"/>
    <property type="match status" value="1"/>
</dbReference>
<proteinExistence type="inferred from homology"/>
<accession>A0A7Y4L845</accession>
<dbReference type="RefSeq" id="WP_171587682.1">
    <property type="nucleotide sequence ID" value="NZ_JABGBO010000001.1"/>
</dbReference>
<feature type="modified residue" description="N6-(pyridoxal phosphate)lysine" evidence="2 3">
    <location>
        <position position="34"/>
    </location>
</feature>
<dbReference type="InterPro" id="IPR029066">
    <property type="entry name" value="PLP-binding_barrel"/>
</dbReference>
<dbReference type="PIRSF" id="PIRSF004848">
    <property type="entry name" value="YBL036c_PLPDEIII"/>
    <property type="match status" value="1"/>
</dbReference>
<dbReference type="HAMAP" id="MF_02087">
    <property type="entry name" value="PLP_homeostasis"/>
    <property type="match status" value="1"/>
</dbReference>
<dbReference type="Gene3D" id="3.20.20.10">
    <property type="entry name" value="Alanine racemase"/>
    <property type="match status" value="1"/>
</dbReference>
<dbReference type="AlphaFoldDB" id="A0A7Y4L845"/>
<dbReference type="GO" id="GO:0030170">
    <property type="term" value="F:pyridoxal phosphate binding"/>
    <property type="evidence" value="ECO:0007669"/>
    <property type="project" value="UniProtKB-UniRule"/>
</dbReference>
<comment type="similarity">
    <text evidence="2 4">Belongs to the pyridoxal phosphate-binding protein YggS/PROSC family.</text>
</comment>
<evidence type="ECO:0000313" key="6">
    <source>
        <dbReference type="EMBL" id="NOL48699.1"/>
    </source>
</evidence>
<dbReference type="EMBL" id="JABGBO010000001">
    <property type="protein sequence ID" value="NOL48699.1"/>
    <property type="molecule type" value="Genomic_DNA"/>
</dbReference>
<name>A0A7Y4L845_9BURK</name>
<evidence type="ECO:0000256" key="2">
    <source>
        <dbReference type="HAMAP-Rule" id="MF_02087"/>
    </source>
</evidence>
<evidence type="ECO:0000256" key="4">
    <source>
        <dbReference type="RuleBase" id="RU004514"/>
    </source>
</evidence>
<dbReference type="PANTHER" id="PTHR10146">
    <property type="entry name" value="PROLINE SYNTHETASE CO-TRANSCRIBED BACTERIAL HOMOLOG PROTEIN"/>
    <property type="match status" value="1"/>
</dbReference>
<comment type="cofactor">
    <cofactor evidence="3">
        <name>pyridoxal 5'-phosphate</name>
        <dbReference type="ChEBI" id="CHEBI:597326"/>
    </cofactor>
</comment>
<feature type="domain" description="Alanine racemase N-terminal" evidence="5">
    <location>
        <begin position="26"/>
        <end position="225"/>
    </location>
</feature>
<dbReference type="InterPro" id="IPR001608">
    <property type="entry name" value="Ala_racemase_N"/>
</dbReference>
<dbReference type="NCBIfam" id="TIGR00044">
    <property type="entry name" value="YggS family pyridoxal phosphate-dependent enzyme"/>
    <property type="match status" value="1"/>
</dbReference>
<dbReference type="InterPro" id="IPR011078">
    <property type="entry name" value="PyrdxlP_homeostasis"/>
</dbReference>
<evidence type="ECO:0000256" key="3">
    <source>
        <dbReference type="PIRSR" id="PIRSR004848-1"/>
    </source>
</evidence>
<organism evidence="6 7">
    <name type="scientific">Pelistega europaea</name>
    <dbReference type="NCBI Taxonomy" id="106147"/>
    <lineage>
        <taxon>Bacteria</taxon>
        <taxon>Pseudomonadati</taxon>
        <taxon>Pseudomonadota</taxon>
        <taxon>Betaproteobacteria</taxon>
        <taxon>Burkholderiales</taxon>
        <taxon>Alcaligenaceae</taxon>
        <taxon>Pelistega</taxon>
    </lineage>
</organism>
<dbReference type="Pfam" id="PF01168">
    <property type="entry name" value="Ala_racemase_N"/>
    <property type="match status" value="1"/>
</dbReference>
<keyword evidence="7" id="KW-1185">Reference proteome</keyword>